<dbReference type="Proteomes" id="UP000315377">
    <property type="component" value="Chromosome"/>
</dbReference>
<evidence type="ECO:0000259" key="1">
    <source>
        <dbReference type="Pfam" id="PF09823"/>
    </source>
</evidence>
<reference evidence="2 5" key="2">
    <citation type="submission" date="2022-05" db="EMBL/GenBank/DDBJ databases">
        <title>Genome Sequencing of Bee-Associated Microbes.</title>
        <authorList>
            <person name="Dunlap C."/>
        </authorList>
    </citation>
    <scope>NUCLEOTIDE SEQUENCE [LARGE SCALE GENOMIC DNA]</scope>
    <source>
        <strain evidence="2 5">NRRL B-14613</strain>
    </source>
</reference>
<evidence type="ECO:0000313" key="5">
    <source>
        <dbReference type="Proteomes" id="UP001209276"/>
    </source>
</evidence>
<dbReference type="Pfam" id="PF04411">
    <property type="entry name" value="PDDEXK_7"/>
    <property type="match status" value="1"/>
</dbReference>
<gene>
    <name evidence="3" type="ORF">FLT43_22145</name>
    <name evidence="2" type="ORF">M5W83_21965</name>
</gene>
<proteinExistence type="predicted"/>
<name>A0AAP9DY71_PANTH</name>
<dbReference type="AlphaFoldDB" id="A0AAP9DY71"/>
<evidence type="ECO:0000313" key="3">
    <source>
        <dbReference type="EMBL" id="QDM45874.1"/>
    </source>
</evidence>
<accession>A0AAP9DY71</accession>
<dbReference type="EMBL" id="JAMDMM010000044">
    <property type="protein sequence ID" value="MCY9609824.1"/>
    <property type="molecule type" value="Genomic_DNA"/>
</dbReference>
<evidence type="ECO:0000313" key="2">
    <source>
        <dbReference type="EMBL" id="MCY9609824.1"/>
    </source>
</evidence>
<dbReference type="Pfam" id="PF09823">
    <property type="entry name" value="DUF2357"/>
    <property type="match status" value="1"/>
</dbReference>
<dbReference type="InterPro" id="IPR007505">
    <property type="entry name" value="PDDEXK_7"/>
</dbReference>
<dbReference type="EMBL" id="CP041405">
    <property type="protein sequence ID" value="QDM45874.1"/>
    <property type="molecule type" value="Genomic_DNA"/>
</dbReference>
<sequence>MASPHSGSLKEVVELLRIETNLFTLYIQGKPFHPTVETLQLHRNSHQEWVDTYVHVTAASRVQVEGVHLYSPVDGEMRIWQKGDAWVPLFYETQAYELVVEKKADLPLTFYHEHIQLRQAVRPLGSRILSGILRFTNEIGLTELELQLYGETLLRIQLEIFPSKLDYKHDYLLILNEVNAQISNLAFDFLRKTFHFSGLKETKHQSLTEFFVILQQLFTQMLEAVGRIQAAPHTKLQSEYSKVEAARIRRADKGNAEYVAKHPHLLQQASANGIISIHDKRYNPSHLLEQRRRVSFDTPENRFVRWVFLRMEQKLKQIRVSLLNMQRTRDEHLLRRLDQMHNQIRRVIQQDFLQVGEMKHMSLSLVLQMAPGYREVYRYYLMLMKGLSIQTDLFRLSVKDLAQLYEYWCFLKIHHLLSEKYELIQQDIIKVNRGGLFVTLDRSRKATVKYRNPRNGEEFTLYYNALPAGEVSKTLSQRPDTVLTLKKNESATEYKYIFDAKYRLNPAYEGTPYWSRYKQPGPEEEDINTMHRYRDAIVYEDPANQTYERSMFGAYVLFPYANEEKFQHHRFYKSIELINIGAFPFLPNATKLMEKFLDEIIEDSPEKAYERSTRPRGTEQYYTDKLSGKNVLVGALGRTAKQQLEASLANHHYHIPLQQITDHRQLTQIEYVALYQSMKQFGSEAGIRYYGRVQEWKVLHRREITYIQSSRGVADELYVLFTVEQWEKREQPIVPGGHYVYHTLFTAKPLFDRACEVAELRLESEADIRLWREARRQGKAKVKLDQEPVDLATKVTQVIQEDEDRGDSP</sequence>
<feature type="domain" description="DUF2357" evidence="1">
    <location>
        <begin position="131"/>
        <end position="380"/>
    </location>
</feature>
<organism evidence="3 4">
    <name type="scientific">Paenibacillus thiaminolyticus</name>
    <name type="common">Bacillus thiaminolyticus</name>
    <dbReference type="NCBI Taxonomy" id="49283"/>
    <lineage>
        <taxon>Bacteria</taxon>
        <taxon>Bacillati</taxon>
        <taxon>Bacillota</taxon>
        <taxon>Bacilli</taxon>
        <taxon>Bacillales</taxon>
        <taxon>Paenibacillaceae</taxon>
        <taxon>Paenibacillus</taxon>
    </lineage>
</organism>
<reference evidence="3 4" key="1">
    <citation type="submission" date="2019-07" db="EMBL/GenBank/DDBJ databases">
        <title>Paenibacillus thiaminolyticus NRRL B-4156.</title>
        <authorList>
            <person name="Hehnly C."/>
            <person name="Zhang L."/>
        </authorList>
    </citation>
    <scope>NUCLEOTIDE SEQUENCE [LARGE SCALE GENOMIC DNA]</scope>
    <source>
        <strain evidence="3 4">NRRL B-4156</strain>
    </source>
</reference>
<dbReference type="Proteomes" id="UP001209276">
    <property type="component" value="Unassembled WGS sequence"/>
</dbReference>
<evidence type="ECO:0000313" key="4">
    <source>
        <dbReference type="Proteomes" id="UP000315377"/>
    </source>
</evidence>
<dbReference type="RefSeq" id="WP_087440607.1">
    <property type="nucleotide sequence ID" value="NZ_CABMNB010000008.1"/>
</dbReference>
<keyword evidence="5" id="KW-1185">Reference proteome</keyword>
<protein>
    <submittedName>
        <fullName evidence="3">DUF2357 domain-containing protein</fullName>
    </submittedName>
    <submittedName>
        <fullName evidence="2">Restriction endonuclease-like protein</fullName>
    </submittedName>
</protein>
<dbReference type="InterPro" id="IPR018633">
    <property type="entry name" value="DUF2357"/>
</dbReference>
<dbReference type="GeneID" id="76998661"/>